<dbReference type="CDD" id="cd05466">
    <property type="entry name" value="PBP2_LTTR_substrate"/>
    <property type="match status" value="1"/>
</dbReference>
<protein>
    <submittedName>
        <fullName evidence="6">DNA-binding transcriptional regulator, LysR family</fullName>
    </submittedName>
</protein>
<dbReference type="EMBL" id="FQXD01000002">
    <property type="protein sequence ID" value="SHG95142.1"/>
    <property type="molecule type" value="Genomic_DNA"/>
</dbReference>
<dbReference type="InterPro" id="IPR036390">
    <property type="entry name" value="WH_DNA-bd_sf"/>
</dbReference>
<evidence type="ECO:0000256" key="1">
    <source>
        <dbReference type="ARBA" id="ARBA00009437"/>
    </source>
</evidence>
<dbReference type="SUPFAM" id="SSF46785">
    <property type="entry name" value="Winged helix' DNA-binding domain"/>
    <property type="match status" value="1"/>
</dbReference>
<dbReference type="GO" id="GO:0003700">
    <property type="term" value="F:DNA-binding transcription factor activity"/>
    <property type="evidence" value="ECO:0007669"/>
    <property type="project" value="InterPro"/>
</dbReference>
<feature type="domain" description="HTH lysR-type" evidence="5">
    <location>
        <begin position="1"/>
        <end position="58"/>
    </location>
</feature>
<accession>A0A1M5P043</accession>
<dbReference type="AlphaFoldDB" id="A0A1M5P043"/>
<evidence type="ECO:0000259" key="5">
    <source>
        <dbReference type="PROSITE" id="PS50931"/>
    </source>
</evidence>
<dbReference type="RefSeq" id="WP_073005690.1">
    <property type="nucleotide sequence ID" value="NZ_FQXD01000002.1"/>
</dbReference>
<dbReference type="Pfam" id="PF03466">
    <property type="entry name" value="LysR_substrate"/>
    <property type="match status" value="1"/>
</dbReference>
<reference evidence="7" key="1">
    <citation type="submission" date="2016-11" db="EMBL/GenBank/DDBJ databases">
        <authorList>
            <person name="Varghese N."/>
            <person name="Submissions S."/>
        </authorList>
    </citation>
    <scope>NUCLEOTIDE SEQUENCE [LARGE SCALE GENOMIC DNA]</scope>
    <source>
        <strain evidence="7">CGMCC 1.6496</strain>
    </source>
</reference>
<dbReference type="SUPFAM" id="SSF53850">
    <property type="entry name" value="Periplasmic binding protein-like II"/>
    <property type="match status" value="1"/>
</dbReference>
<dbReference type="Pfam" id="PF00126">
    <property type="entry name" value="HTH_1"/>
    <property type="match status" value="1"/>
</dbReference>
<dbReference type="InterPro" id="IPR005119">
    <property type="entry name" value="LysR_subst-bd"/>
</dbReference>
<evidence type="ECO:0000256" key="3">
    <source>
        <dbReference type="ARBA" id="ARBA00023125"/>
    </source>
</evidence>
<evidence type="ECO:0000313" key="7">
    <source>
        <dbReference type="Proteomes" id="UP000184079"/>
    </source>
</evidence>
<name>A0A1M5P043_9BACI</name>
<proteinExistence type="inferred from homology"/>
<comment type="similarity">
    <text evidence="1">Belongs to the LysR transcriptional regulatory family.</text>
</comment>
<dbReference type="GO" id="GO:0003677">
    <property type="term" value="F:DNA binding"/>
    <property type="evidence" value="ECO:0007669"/>
    <property type="project" value="UniProtKB-KW"/>
</dbReference>
<dbReference type="PANTHER" id="PTHR30419">
    <property type="entry name" value="HTH-TYPE TRANSCRIPTIONAL REGULATOR YBHD"/>
    <property type="match status" value="1"/>
</dbReference>
<dbReference type="InterPro" id="IPR000847">
    <property type="entry name" value="LysR_HTH_N"/>
</dbReference>
<evidence type="ECO:0000256" key="4">
    <source>
        <dbReference type="ARBA" id="ARBA00023163"/>
    </source>
</evidence>
<dbReference type="FunFam" id="1.10.10.10:FF:000001">
    <property type="entry name" value="LysR family transcriptional regulator"/>
    <property type="match status" value="1"/>
</dbReference>
<dbReference type="GO" id="GO:0005829">
    <property type="term" value="C:cytosol"/>
    <property type="evidence" value="ECO:0007669"/>
    <property type="project" value="TreeGrafter"/>
</dbReference>
<dbReference type="Gene3D" id="1.10.10.10">
    <property type="entry name" value="Winged helix-like DNA-binding domain superfamily/Winged helix DNA-binding domain"/>
    <property type="match status" value="1"/>
</dbReference>
<sequence>MDLRQLRYFQTIAREGQITRAAKKLHIAQPPLSQSLKALETELGVKLMERNGRKMELTEAGNILYQKTIHLFEYVEETCIEVKDTAAGIKGILSIGCVKTCFPQIPKKLKYFHRKYPNVHFQLKEGDSYLLAEELIQRSIDLAVVRLPLDMSLFAKQSLPSENYIAVIPESWSTTSTAKAITMKKLSELPLLLLHRIQGQGQYELILEQFENHRLSPKIICECPDVDMILQLVSEQVGATIIPELTLQNHPLRGLKQLPIKDHSFSSHSAIIWLKNRYLPKSAKRFIELFTGDK</sequence>
<dbReference type="Proteomes" id="UP000184079">
    <property type="component" value="Unassembled WGS sequence"/>
</dbReference>
<keyword evidence="3 6" id="KW-0238">DNA-binding</keyword>
<dbReference type="OrthoDB" id="9803735at2"/>
<gene>
    <name evidence="6" type="ORF">SAMN05421807_102405</name>
</gene>
<dbReference type="Gene3D" id="3.40.190.290">
    <property type="match status" value="1"/>
</dbReference>
<dbReference type="InterPro" id="IPR050950">
    <property type="entry name" value="HTH-type_LysR_regulators"/>
</dbReference>
<keyword evidence="4" id="KW-0804">Transcription</keyword>
<dbReference type="InterPro" id="IPR036388">
    <property type="entry name" value="WH-like_DNA-bd_sf"/>
</dbReference>
<evidence type="ECO:0000313" key="6">
    <source>
        <dbReference type="EMBL" id="SHG95142.1"/>
    </source>
</evidence>
<dbReference type="PANTHER" id="PTHR30419:SF28">
    <property type="entry name" value="HTH-TYPE TRANSCRIPTIONAL REGULATOR BSDA"/>
    <property type="match status" value="1"/>
</dbReference>
<organism evidence="6 7">
    <name type="scientific">Virgibacillus chiguensis</name>
    <dbReference type="NCBI Taxonomy" id="411959"/>
    <lineage>
        <taxon>Bacteria</taxon>
        <taxon>Bacillati</taxon>
        <taxon>Bacillota</taxon>
        <taxon>Bacilli</taxon>
        <taxon>Bacillales</taxon>
        <taxon>Bacillaceae</taxon>
        <taxon>Virgibacillus</taxon>
    </lineage>
</organism>
<evidence type="ECO:0000256" key="2">
    <source>
        <dbReference type="ARBA" id="ARBA00023015"/>
    </source>
</evidence>
<keyword evidence="2" id="KW-0805">Transcription regulation</keyword>
<dbReference type="PRINTS" id="PR00039">
    <property type="entry name" value="HTHLYSR"/>
</dbReference>
<keyword evidence="7" id="KW-1185">Reference proteome</keyword>
<dbReference type="PROSITE" id="PS50931">
    <property type="entry name" value="HTH_LYSR"/>
    <property type="match status" value="1"/>
</dbReference>